<evidence type="ECO:0000313" key="1">
    <source>
        <dbReference type="EMBL" id="SLM27406.1"/>
    </source>
</evidence>
<sequence length="38" mass="4419">MYHLSVKKMDIKKFKGGVYLLKFSNQANLIDFICSIKP</sequence>
<gene>
    <name evidence="1" type="ORF">MTBBW1_10065</name>
</gene>
<accession>A0A1W1H4M6</accession>
<keyword evidence="2" id="KW-1185">Reference proteome</keyword>
<proteinExistence type="predicted"/>
<dbReference type="Proteomes" id="UP000191931">
    <property type="component" value="Unassembled WGS sequence"/>
</dbReference>
<evidence type="ECO:0000313" key="2">
    <source>
        <dbReference type="Proteomes" id="UP000191931"/>
    </source>
</evidence>
<protein>
    <submittedName>
        <fullName evidence="1">Uncharacterized protein</fullName>
    </submittedName>
</protein>
<reference evidence="1 2" key="1">
    <citation type="submission" date="2017-03" db="EMBL/GenBank/DDBJ databases">
        <authorList>
            <person name="Afonso C.L."/>
            <person name="Miller P.J."/>
            <person name="Scott M.A."/>
            <person name="Spackman E."/>
            <person name="Goraichik I."/>
            <person name="Dimitrov K.M."/>
            <person name="Suarez D.L."/>
            <person name="Swayne D.E."/>
        </authorList>
    </citation>
    <scope>NUCLEOTIDE SEQUENCE [LARGE SCALE GENOMIC DNA]</scope>
    <source>
        <strain evidence="1">PRJEB14757</strain>
    </source>
</reference>
<dbReference type="EMBL" id="FWEV01000001">
    <property type="protein sequence ID" value="SLM27406.1"/>
    <property type="molecule type" value="Genomic_DNA"/>
</dbReference>
<dbReference type="AlphaFoldDB" id="A0A1W1H4M6"/>
<organism evidence="1 2">
    <name type="scientific">Desulfamplus magnetovallimortis</name>
    <dbReference type="NCBI Taxonomy" id="1246637"/>
    <lineage>
        <taxon>Bacteria</taxon>
        <taxon>Pseudomonadati</taxon>
        <taxon>Thermodesulfobacteriota</taxon>
        <taxon>Desulfobacteria</taxon>
        <taxon>Desulfobacterales</taxon>
        <taxon>Desulfobacteraceae</taxon>
        <taxon>Desulfamplus</taxon>
    </lineage>
</organism>
<name>A0A1W1H4M6_9BACT</name>